<dbReference type="PANTHER" id="PTHR16487:SF0">
    <property type="entry name" value="PROTEIN PHOSPHATASE 4 REGULATORY SUBUNIT 2-RELATED"/>
    <property type="match status" value="1"/>
</dbReference>
<dbReference type="GO" id="GO:0030289">
    <property type="term" value="C:protein phosphatase 4 complex"/>
    <property type="evidence" value="ECO:0007669"/>
    <property type="project" value="InterPro"/>
</dbReference>
<reference evidence="3" key="1">
    <citation type="submission" date="2022-01" db="EMBL/GenBank/DDBJ databases">
        <title>Genome Sequence Resource for Two Populations of Ditylenchus destructor, the Migratory Endoparasitic Phytonematode.</title>
        <authorList>
            <person name="Zhang H."/>
            <person name="Lin R."/>
            <person name="Xie B."/>
        </authorList>
    </citation>
    <scope>NUCLEOTIDE SEQUENCE</scope>
    <source>
        <strain evidence="3">BazhouSP</strain>
    </source>
</reference>
<dbReference type="AlphaFoldDB" id="A0AAD4N9W4"/>
<comment type="similarity">
    <text evidence="1">Belongs to the PPP4R2 family.</text>
</comment>
<evidence type="ECO:0000256" key="2">
    <source>
        <dbReference type="SAM" id="MobiDB-lite"/>
    </source>
</evidence>
<organism evidence="3 4">
    <name type="scientific">Ditylenchus destructor</name>
    <dbReference type="NCBI Taxonomy" id="166010"/>
    <lineage>
        <taxon>Eukaryota</taxon>
        <taxon>Metazoa</taxon>
        <taxon>Ecdysozoa</taxon>
        <taxon>Nematoda</taxon>
        <taxon>Chromadorea</taxon>
        <taxon>Rhabditida</taxon>
        <taxon>Tylenchina</taxon>
        <taxon>Tylenchomorpha</taxon>
        <taxon>Sphaerularioidea</taxon>
        <taxon>Anguinidae</taxon>
        <taxon>Anguininae</taxon>
        <taxon>Ditylenchus</taxon>
    </lineage>
</organism>
<protein>
    <submittedName>
        <fullName evidence="3">PPP4R2 domain-containing protein</fullName>
    </submittedName>
</protein>
<feature type="compositionally biased region" description="Basic and acidic residues" evidence="2">
    <location>
        <begin position="258"/>
        <end position="270"/>
    </location>
</feature>
<feature type="region of interest" description="Disordered" evidence="2">
    <location>
        <begin position="201"/>
        <end position="270"/>
    </location>
</feature>
<proteinExistence type="inferred from homology"/>
<name>A0AAD4N9W4_9BILA</name>
<comment type="caution">
    <text evidence="3">The sequence shown here is derived from an EMBL/GenBank/DDBJ whole genome shotgun (WGS) entry which is preliminary data.</text>
</comment>
<dbReference type="Proteomes" id="UP001201812">
    <property type="component" value="Unassembled WGS sequence"/>
</dbReference>
<gene>
    <name evidence="3" type="ORF">DdX_07622</name>
</gene>
<feature type="compositionally biased region" description="Acidic residues" evidence="2">
    <location>
        <begin position="227"/>
        <end position="239"/>
    </location>
</feature>
<evidence type="ECO:0000313" key="3">
    <source>
        <dbReference type="EMBL" id="KAI1716560.1"/>
    </source>
</evidence>
<dbReference type="InterPro" id="IPR015267">
    <property type="entry name" value="PPP4R2"/>
</dbReference>
<feature type="region of interest" description="Disordered" evidence="2">
    <location>
        <begin position="23"/>
        <end position="42"/>
    </location>
</feature>
<keyword evidence="4" id="KW-1185">Reference proteome</keyword>
<dbReference type="PANTHER" id="PTHR16487">
    <property type="entry name" value="PPP4R2-RELATED PROTEIN"/>
    <property type="match status" value="1"/>
</dbReference>
<evidence type="ECO:0000313" key="4">
    <source>
        <dbReference type="Proteomes" id="UP001201812"/>
    </source>
</evidence>
<sequence length="270" mass="30326">MVQPAAERKRQQFRPISEYHNALSNFSPLSPEKENTQPTEFTKSEDPLVDEYFYFVSANGFPALPWTIIKSAFVWKLQTVMNDMHMHEAEKLQDDIAKENLIKNEAIVASKTFIMEKARSFDGTPFTIQRLCELLTTPTRHYNSTEKFLRALEKNINVVTTVTETGERITGIDDFEPEDEGSPIPVERNFIVSVDELDEPLPTVGPVNAPSNNMEKPHDDVLNGLPAEDDDKNPSEMEDSSNATNAAGDQAAAQLPSLDEHKEGEKMEIG</sequence>
<dbReference type="GO" id="GO:0005737">
    <property type="term" value="C:cytoplasm"/>
    <property type="evidence" value="ECO:0007669"/>
    <property type="project" value="TreeGrafter"/>
</dbReference>
<dbReference type="GO" id="GO:0019888">
    <property type="term" value="F:protein phosphatase regulator activity"/>
    <property type="evidence" value="ECO:0007669"/>
    <property type="project" value="InterPro"/>
</dbReference>
<dbReference type="EMBL" id="JAKKPZ010000010">
    <property type="protein sequence ID" value="KAI1716560.1"/>
    <property type="molecule type" value="Genomic_DNA"/>
</dbReference>
<accession>A0AAD4N9W4</accession>
<dbReference type="Pfam" id="PF09184">
    <property type="entry name" value="PPP4R2"/>
    <property type="match status" value="1"/>
</dbReference>
<evidence type="ECO:0000256" key="1">
    <source>
        <dbReference type="ARBA" id="ARBA00009207"/>
    </source>
</evidence>
<feature type="compositionally biased region" description="Low complexity" evidence="2">
    <location>
        <begin position="242"/>
        <end position="254"/>
    </location>
</feature>
<dbReference type="GO" id="GO:0005634">
    <property type="term" value="C:nucleus"/>
    <property type="evidence" value="ECO:0007669"/>
    <property type="project" value="TreeGrafter"/>
</dbReference>